<evidence type="ECO:0000256" key="1">
    <source>
        <dbReference type="SAM" id="MobiDB-lite"/>
    </source>
</evidence>
<dbReference type="AlphaFoldDB" id="A0A195AYS1"/>
<name>A0A195AYS1_9HYME</name>
<evidence type="ECO:0000313" key="2">
    <source>
        <dbReference type="EMBL" id="KYM77346.1"/>
    </source>
</evidence>
<gene>
    <name evidence="2" type="ORF">ALC53_12327</name>
</gene>
<proteinExistence type="predicted"/>
<protein>
    <submittedName>
        <fullName evidence="2">Uncharacterized protein</fullName>
    </submittedName>
</protein>
<dbReference type="EMBL" id="KQ976701">
    <property type="protein sequence ID" value="KYM77346.1"/>
    <property type="molecule type" value="Genomic_DNA"/>
</dbReference>
<feature type="region of interest" description="Disordered" evidence="1">
    <location>
        <begin position="26"/>
        <end position="94"/>
    </location>
</feature>
<organism evidence="2 3">
    <name type="scientific">Atta colombica</name>
    <dbReference type="NCBI Taxonomy" id="520822"/>
    <lineage>
        <taxon>Eukaryota</taxon>
        <taxon>Metazoa</taxon>
        <taxon>Ecdysozoa</taxon>
        <taxon>Arthropoda</taxon>
        <taxon>Hexapoda</taxon>
        <taxon>Insecta</taxon>
        <taxon>Pterygota</taxon>
        <taxon>Neoptera</taxon>
        <taxon>Endopterygota</taxon>
        <taxon>Hymenoptera</taxon>
        <taxon>Apocrita</taxon>
        <taxon>Aculeata</taxon>
        <taxon>Formicoidea</taxon>
        <taxon>Formicidae</taxon>
        <taxon>Myrmicinae</taxon>
        <taxon>Atta</taxon>
    </lineage>
</organism>
<sequence>MSLTPAYEQHTKAWKCERATAARLRFASSDARAQFTTPRAAEETRATRRRPGASKRERERERERERLGERVQRSRQKDREKGERERERKERTEN</sequence>
<feature type="compositionally biased region" description="Basic and acidic residues" evidence="1">
    <location>
        <begin position="54"/>
        <end position="94"/>
    </location>
</feature>
<evidence type="ECO:0000313" key="3">
    <source>
        <dbReference type="Proteomes" id="UP000078540"/>
    </source>
</evidence>
<reference evidence="2 3" key="1">
    <citation type="submission" date="2015-09" db="EMBL/GenBank/DDBJ databases">
        <title>Atta colombica WGS genome.</title>
        <authorList>
            <person name="Nygaard S."/>
            <person name="Hu H."/>
            <person name="Boomsma J."/>
            <person name="Zhang G."/>
        </authorList>
    </citation>
    <scope>NUCLEOTIDE SEQUENCE [LARGE SCALE GENOMIC DNA]</scope>
    <source>
        <strain evidence="2">Treedump-2</strain>
        <tissue evidence="2">Whole body</tissue>
    </source>
</reference>
<accession>A0A195AYS1</accession>
<keyword evidence="3" id="KW-1185">Reference proteome</keyword>
<dbReference type="Proteomes" id="UP000078540">
    <property type="component" value="Unassembled WGS sequence"/>
</dbReference>